<feature type="region of interest" description="Disordered" evidence="2">
    <location>
        <begin position="301"/>
        <end position="321"/>
    </location>
</feature>
<organism evidence="3 4">
    <name type="scientific">Cylindrotheca closterium</name>
    <dbReference type="NCBI Taxonomy" id="2856"/>
    <lineage>
        <taxon>Eukaryota</taxon>
        <taxon>Sar</taxon>
        <taxon>Stramenopiles</taxon>
        <taxon>Ochrophyta</taxon>
        <taxon>Bacillariophyta</taxon>
        <taxon>Bacillariophyceae</taxon>
        <taxon>Bacillariophycidae</taxon>
        <taxon>Bacillariales</taxon>
        <taxon>Bacillariaceae</taxon>
        <taxon>Cylindrotheca</taxon>
    </lineage>
</organism>
<evidence type="ECO:0000256" key="2">
    <source>
        <dbReference type="SAM" id="MobiDB-lite"/>
    </source>
</evidence>
<feature type="compositionally biased region" description="Basic and acidic residues" evidence="2">
    <location>
        <begin position="1"/>
        <end position="30"/>
    </location>
</feature>
<comment type="caution">
    <text evidence="3">The sequence shown here is derived from an EMBL/GenBank/DDBJ whole genome shotgun (WGS) entry which is preliminary data.</text>
</comment>
<evidence type="ECO:0000313" key="4">
    <source>
        <dbReference type="Proteomes" id="UP001295423"/>
    </source>
</evidence>
<reference evidence="3" key="1">
    <citation type="submission" date="2023-08" db="EMBL/GenBank/DDBJ databases">
        <authorList>
            <person name="Audoor S."/>
            <person name="Bilcke G."/>
        </authorList>
    </citation>
    <scope>NUCLEOTIDE SEQUENCE</scope>
</reference>
<dbReference type="Proteomes" id="UP001295423">
    <property type="component" value="Unassembled WGS sequence"/>
</dbReference>
<evidence type="ECO:0000256" key="1">
    <source>
        <dbReference type="SAM" id="Coils"/>
    </source>
</evidence>
<feature type="coiled-coil region" evidence="1">
    <location>
        <begin position="195"/>
        <end position="253"/>
    </location>
</feature>
<dbReference type="EMBL" id="CAKOGP040000335">
    <property type="protein sequence ID" value="CAJ1934348.1"/>
    <property type="molecule type" value="Genomic_DNA"/>
</dbReference>
<accession>A0AAD2CRF5</accession>
<name>A0AAD2CRF5_9STRA</name>
<sequence>MQHERPGEVFDQVRRGEMQLKGARESKNGEVGKASGNDRASEAVLDRMQSGESKETIAEEIDDIQSVGSPLKRPRTSVNESLGALDNIWNIKAVNSKKGRLDVIHETRELLTNSVAELIQDGKKAHHKWARVQQELDLANEYISSKTHEIERLRALDAKNRENISKLLRTVTSTNEATQEQSQAKVSEARLRSDLLQMTKSRDEARQRLSKTEKRCKLLEKDLAGVKSKLAQELQAKKQMQHHQQAAESLKNAFHGGNQSNIDYYKRKVTELNTHVQGLTWILAERNREIELLQHQKDRFLTQNQQSSRRKEAKGTTRSRK</sequence>
<dbReference type="AlphaFoldDB" id="A0AAD2CRF5"/>
<feature type="region of interest" description="Disordered" evidence="2">
    <location>
        <begin position="1"/>
        <end position="43"/>
    </location>
</feature>
<keyword evidence="4" id="KW-1185">Reference proteome</keyword>
<keyword evidence="1" id="KW-0175">Coiled coil</keyword>
<evidence type="ECO:0000313" key="3">
    <source>
        <dbReference type="EMBL" id="CAJ1934348.1"/>
    </source>
</evidence>
<gene>
    <name evidence="3" type="ORF">CYCCA115_LOCUS3711</name>
</gene>
<proteinExistence type="predicted"/>
<protein>
    <submittedName>
        <fullName evidence="3">Uncharacterized protein</fullName>
    </submittedName>
</protein>